<feature type="compositionally biased region" description="Basic and acidic residues" evidence="1">
    <location>
        <begin position="57"/>
        <end position="87"/>
    </location>
</feature>
<proteinExistence type="predicted"/>
<accession>A0A4S8KRQ4</accession>
<dbReference type="AlphaFoldDB" id="A0A4S8KRQ4"/>
<evidence type="ECO:0000313" key="2">
    <source>
        <dbReference type="EMBL" id="THU78343.1"/>
    </source>
</evidence>
<feature type="region of interest" description="Disordered" evidence="1">
    <location>
        <begin position="164"/>
        <end position="185"/>
    </location>
</feature>
<feature type="region of interest" description="Disordered" evidence="1">
    <location>
        <begin position="1"/>
        <end position="124"/>
    </location>
</feature>
<evidence type="ECO:0000313" key="3">
    <source>
        <dbReference type="Proteomes" id="UP000297245"/>
    </source>
</evidence>
<dbReference type="EMBL" id="ML180210">
    <property type="protein sequence ID" value="THU78343.1"/>
    <property type="molecule type" value="Genomic_DNA"/>
</dbReference>
<protein>
    <submittedName>
        <fullName evidence="2">Uncharacterized protein</fullName>
    </submittedName>
</protein>
<evidence type="ECO:0000256" key="1">
    <source>
        <dbReference type="SAM" id="MobiDB-lite"/>
    </source>
</evidence>
<keyword evidence="3" id="KW-1185">Reference proteome</keyword>
<dbReference type="Proteomes" id="UP000297245">
    <property type="component" value="Unassembled WGS sequence"/>
</dbReference>
<name>A0A4S8KRQ4_DENBC</name>
<feature type="compositionally biased region" description="Low complexity" evidence="1">
    <location>
        <begin position="7"/>
        <end position="22"/>
    </location>
</feature>
<gene>
    <name evidence="2" type="ORF">K435DRAFT_876724</name>
</gene>
<organism evidence="2 3">
    <name type="scientific">Dendrothele bispora (strain CBS 962.96)</name>
    <dbReference type="NCBI Taxonomy" id="1314807"/>
    <lineage>
        <taxon>Eukaryota</taxon>
        <taxon>Fungi</taxon>
        <taxon>Dikarya</taxon>
        <taxon>Basidiomycota</taxon>
        <taxon>Agaricomycotina</taxon>
        <taxon>Agaricomycetes</taxon>
        <taxon>Agaricomycetidae</taxon>
        <taxon>Agaricales</taxon>
        <taxon>Agaricales incertae sedis</taxon>
        <taxon>Dendrothele</taxon>
    </lineage>
</organism>
<sequence length="206" mass="22314">MVKASTRKTSTSSRVTRNNPVSPEKKTKPKSSSSKASVLGDAFSFLTKGGTKPRTTKRTETETEKERSKRASKREASKEASTSKEASKQTSKRSSKETSKAVSKSEGASGQALKRSSKQLLTPNDYVATLELGAKKKGKATGAKGIPFLEDVCFINRPLSDKRSLFLPSSSSSSSSNLNLDEDEETMVNAETLSVARRREILSNQT</sequence>
<reference evidence="2 3" key="1">
    <citation type="journal article" date="2019" name="Nat. Ecol. Evol.">
        <title>Megaphylogeny resolves global patterns of mushroom evolution.</title>
        <authorList>
            <person name="Varga T."/>
            <person name="Krizsan K."/>
            <person name="Foldi C."/>
            <person name="Dima B."/>
            <person name="Sanchez-Garcia M."/>
            <person name="Sanchez-Ramirez S."/>
            <person name="Szollosi G.J."/>
            <person name="Szarkandi J.G."/>
            <person name="Papp V."/>
            <person name="Albert L."/>
            <person name="Andreopoulos W."/>
            <person name="Angelini C."/>
            <person name="Antonin V."/>
            <person name="Barry K.W."/>
            <person name="Bougher N.L."/>
            <person name="Buchanan P."/>
            <person name="Buyck B."/>
            <person name="Bense V."/>
            <person name="Catcheside P."/>
            <person name="Chovatia M."/>
            <person name="Cooper J."/>
            <person name="Damon W."/>
            <person name="Desjardin D."/>
            <person name="Finy P."/>
            <person name="Geml J."/>
            <person name="Haridas S."/>
            <person name="Hughes K."/>
            <person name="Justo A."/>
            <person name="Karasinski D."/>
            <person name="Kautmanova I."/>
            <person name="Kiss B."/>
            <person name="Kocsube S."/>
            <person name="Kotiranta H."/>
            <person name="LaButti K.M."/>
            <person name="Lechner B.E."/>
            <person name="Liimatainen K."/>
            <person name="Lipzen A."/>
            <person name="Lukacs Z."/>
            <person name="Mihaltcheva S."/>
            <person name="Morgado L.N."/>
            <person name="Niskanen T."/>
            <person name="Noordeloos M.E."/>
            <person name="Ohm R.A."/>
            <person name="Ortiz-Santana B."/>
            <person name="Ovrebo C."/>
            <person name="Racz N."/>
            <person name="Riley R."/>
            <person name="Savchenko A."/>
            <person name="Shiryaev A."/>
            <person name="Soop K."/>
            <person name="Spirin V."/>
            <person name="Szebenyi C."/>
            <person name="Tomsovsky M."/>
            <person name="Tulloss R.E."/>
            <person name="Uehling J."/>
            <person name="Grigoriev I.V."/>
            <person name="Vagvolgyi C."/>
            <person name="Papp T."/>
            <person name="Martin F.M."/>
            <person name="Miettinen O."/>
            <person name="Hibbett D.S."/>
            <person name="Nagy L.G."/>
        </authorList>
    </citation>
    <scope>NUCLEOTIDE SEQUENCE [LARGE SCALE GENOMIC DNA]</scope>
    <source>
        <strain evidence="2 3">CBS 962.96</strain>
    </source>
</reference>